<evidence type="ECO:0000256" key="2">
    <source>
        <dbReference type="ARBA" id="ARBA00023136"/>
    </source>
</evidence>
<evidence type="ECO:0000256" key="4">
    <source>
        <dbReference type="SAM" id="Coils"/>
    </source>
</evidence>
<evidence type="ECO:0000259" key="6">
    <source>
        <dbReference type="PROSITE" id="PS51123"/>
    </source>
</evidence>
<dbReference type="CDD" id="cd07185">
    <property type="entry name" value="OmpA_C-like"/>
    <property type="match status" value="1"/>
</dbReference>
<evidence type="ECO:0000256" key="3">
    <source>
        <dbReference type="PROSITE-ProRule" id="PRU00473"/>
    </source>
</evidence>
<evidence type="ECO:0000256" key="1">
    <source>
        <dbReference type="ARBA" id="ARBA00004442"/>
    </source>
</evidence>
<dbReference type="Proteomes" id="UP000057158">
    <property type="component" value="Chromosome"/>
</dbReference>
<dbReference type="PROSITE" id="PS51257">
    <property type="entry name" value="PROKAR_LIPOPROTEIN"/>
    <property type="match status" value="1"/>
</dbReference>
<sequence length="321" mass="34600">MNRTSRFVFSLALTGLACVVLAGCAAPMKNADLENAQSSFAAAKMDPVVVKNAPLGLQTAETSLQTAESLWKADAEPADVSHHAYLALQRTAIARETALQKLAEERIEAASSDRAKVLLEARTSEAELAERRARESAMEAREATQSAELARQEAQKQTALLAVKTTEAEQAAAEMRAAEMRAKELEAEVAQLQAIKSDRGLVITLGDVLFDTGKAELKGGAVVTVSKIADFMKTYPKRKLLVEGFTDSVGSDAFNLDLSERRANTVRAALIAAGVEAERIAVRGYGESFPVANNETAVGRQLNRRVEVIISDDDGIIKERR</sequence>
<reference evidence="7 8" key="1">
    <citation type="submission" date="2015-07" db="EMBL/GenBank/DDBJ databases">
        <title>Isolation and Genomic Characterization of a Novel Halophilic Metal-Reducing Deltaproteobacterium from the Deep Subsurface.</title>
        <authorList>
            <person name="Badalamenti J.P."/>
            <person name="Summers Z.M."/>
            <person name="Gralnick J.A."/>
            <person name="Bond D.R."/>
        </authorList>
    </citation>
    <scope>NUCLEOTIDE SEQUENCE [LARGE SCALE GENOMIC DNA]</scope>
    <source>
        <strain evidence="7 8">WTL</strain>
    </source>
</reference>
<dbReference type="GO" id="GO:0009279">
    <property type="term" value="C:cell outer membrane"/>
    <property type="evidence" value="ECO:0007669"/>
    <property type="project" value="UniProtKB-SubCell"/>
</dbReference>
<keyword evidence="5" id="KW-0732">Signal</keyword>
<evidence type="ECO:0000313" key="7">
    <source>
        <dbReference type="EMBL" id="ALC15244.1"/>
    </source>
</evidence>
<proteinExistence type="predicted"/>
<dbReference type="AlphaFoldDB" id="A0A0M5IYH1"/>
<keyword evidence="4" id="KW-0175">Coiled coil</keyword>
<gene>
    <name evidence="7" type="ORF">DSOUD_0450</name>
</gene>
<dbReference type="STRING" id="1603606.DSOUD_0450"/>
<feature type="signal peptide" evidence="5">
    <location>
        <begin position="1"/>
        <end position="22"/>
    </location>
</feature>
<evidence type="ECO:0000313" key="8">
    <source>
        <dbReference type="Proteomes" id="UP000057158"/>
    </source>
</evidence>
<dbReference type="PROSITE" id="PS01068">
    <property type="entry name" value="OMPA_1"/>
    <property type="match status" value="1"/>
</dbReference>
<dbReference type="Pfam" id="PF00691">
    <property type="entry name" value="OmpA"/>
    <property type="match status" value="1"/>
</dbReference>
<organism evidence="7 8">
    <name type="scientific">Desulfuromonas soudanensis</name>
    <dbReference type="NCBI Taxonomy" id="1603606"/>
    <lineage>
        <taxon>Bacteria</taxon>
        <taxon>Pseudomonadati</taxon>
        <taxon>Thermodesulfobacteriota</taxon>
        <taxon>Desulfuromonadia</taxon>
        <taxon>Desulfuromonadales</taxon>
        <taxon>Desulfuromonadaceae</taxon>
        <taxon>Desulfuromonas</taxon>
    </lineage>
</organism>
<dbReference type="OrthoDB" id="9805566at2"/>
<dbReference type="PATRIC" id="fig|1603606.3.peg.488"/>
<dbReference type="InterPro" id="IPR006690">
    <property type="entry name" value="OMPA-like_CS"/>
</dbReference>
<keyword evidence="2 3" id="KW-0472">Membrane</keyword>
<dbReference type="PRINTS" id="PR01023">
    <property type="entry name" value="NAFLGMOTY"/>
</dbReference>
<accession>A0A0M5IYH1</accession>
<feature type="coiled-coil region" evidence="4">
    <location>
        <begin position="137"/>
        <end position="195"/>
    </location>
</feature>
<dbReference type="PANTHER" id="PTHR30329:SF20">
    <property type="entry name" value="EXPORTED PROTEIN"/>
    <property type="match status" value="1"/>
</dbReference>
<protein>
    <submittedName>
        <fullName evidence="7">Outer membrane protein OmpA/peptidoglycan-associated (Lipo)protein</fullName>
    </submittedName>
</protein>
<dbReference type="InterPro" id="IPR036737">
    <property type="entry name" value="OmpA-like_sf"/>
</dbReference>
<dbReference type="PANTHER" id="PTHR30329">
    <property type="entry name" value="STATOR ELEMENT OF FLAGELLAR MOTOR COMPLEX"/>
    <property type="match status" value="1"/>
</dbReference>
<dbReference type="PROSITE" id="PS51123">
    <property type="entry name" value="OMPA_2"/>
    <property type="match status" value="1"/>
</dbReference>
<dbReference type="InterPro" id="IPR006664">
    <property type="entry name" value="OMP_bac"/>
</dbReference>
<dbReference type="InterPro" id="IPR050330">
    <property type="entry name" value="Bact_OuterMem_StrucFunc"/>
</dbReference>
<dbReference type="SUPFAM" id="SSF103088">
    <property type="entry name" value="OmpA-like"/>
    <property type="match status" value="1"/>
</dbReference>
<feature type="chain" id="PRO_5005803368" evidence="5">
    <location>
        <begin position="23"/>
        <end position="321"/>
    </location>
</feature>
<dbReference type="EMBL" id="CP010802">
    <property type="protein sequence ID" value="ALC15244.1"/>
    <property type="molecule type" value="Genomic_DNA"/>
</dbReference>
<feature type="domain" description="OmpA-like" evidence="6">
    <location>
        <begin position="197"/>
        <end position="314"/>
    </location>
</feature>
<dbReference type="RefSeq" id="WP_053549468.1">
    <property type="nucleotide sequence ID" value="NZ_CP010802.1"/>
</dbReference>
<dbReference type="InterPro" id="IPR006665">
    <property type="entry name" value="OmpA-like"/>
</dbReference>
<dbReference type="Pfam" id="PF14346">
    <property type="entry name" value="DUF4398"/>
    <property type="match status" value="1"/>
</dbReference>
<dbReference type="PRINTS" id="PR01021">
    <property type="entry name" value="OMPADOMAIN"/>
</dbReference>
<dbReference type="InterPro" id="IPR025511">
    <property type="entry name" value="DUF4398"/>
</dbReference>
<dbReference type="Gene3D" id="3.30.1330.60">
    <property type="entry name" value="OmpA-like domain"/>
    <property type="match status" value="1"/>
</dbReference>
<comment type="subcellular location">
    <subcellularLocation>
        <location evidence="1">Cell outer membrane</location>
    </subcellularLocation>
</comment>
<evidence type="ECO:0000256" key="5">
    <source>
        <dbReference type="SAM" id="SignalP"/>
    </source>
</evidence>
<keyword evidence="8" id="KW-1185">Reference proteome</keyword>
<dbReference type="KEGG" id="des:DSOUD_0450"/>
<name>A0A0M5IYH1_9BACT</name>